<dbReference type="CDD" id="cd03416">
    <property type="entry name" value="CbiX_SirB_N"/>
    <property type="match status" value="1"/>
</dbReference>
<evidence type="ECO:0000256" key="2">
    <source>
        <dbReference type="ARBA" id="ARBA00023239"/>
    </source>
</evidence>
<gene>
    <name evidence="3" type="ORF">FB474_3392</name>
</gene>
<dbReference type="InterPro" id="IPR050963">
    <property type="entry name" value="Sirohydro_Cobaltochel/CbiX"/>
</dbReference>
<sequence>MGPAVLLLSHGSRDPRAAFVVDELVAVVRRRTGVEVRACHLDFTDPTPDVALQDLATAGHDDIRLVPLLFTPGHHLGTDVPTAVAASGVTGIADVGIAPGLVTDDPRDRALLLRALTDRLAEAGADAVDGLVLAAAGSSHEPARDVVSGLARDLGELHGIPAVAAFASADGPRVDEALEALRADGCARSAVASLFVAPGRLPDAVTARAGQVPVADPLGVTPAFVDLLLRHAGVPARV</sequence>
<keyword evidence="1" id="KW-0479">Metal-binding</keyword>
<dbReference type="InterPro" id="IPR002762">
    <property type="entry name" value="CbiX-like"/>
</dbReference>
<keyword evidence="4" id="KW-1185">Reference proteome</keyword>
<evidence type="ECO:0000313" key="4">
    <source>
        <dbReference type="Proteomes" id="UP000319514"/>
    </source>
</evidence>
<dbReference type="Pfam" id="PF01903">
    <property type="entry name" value="CbiX"/>
    <property type="match status" value="2"/>
</dbReference>
<evidence type="ECO:0000256" key="1">
    <source>
        <dbReference type="ARBA" id="ARBA00022723"/>
    </source>
</evidence>
<name>A0A542ZNU6_9MICO</name>
<protein>
    <submittedName>
        <fullName evidence="3">Sirohydrochlorin ferrochelatase</fullName>
    </submittedName>
</protein>
<dbReference type="EMBL" id="VFOQ01000001">
    <property type="protein sequence ID" value="TQL61966.1"/>
    <property type="molecule type" value="Genomic_DNA"/>
</dbReference>
<proteinExistence type="predicted"/>
<keyword evidence="2" id="KW-0456">Lyase</keyword>
<dbReference type="GO" id="GO:0016829">
    <property type="term" value="F:lyase activity"/>
    <property type="evidence" value="ECO:0007669"/>
    <property type="project" value="UniProtKB-KW"/>
</dbReference>
<comment type="caution">
    <text evidence="3">The sequence shown here is derived from an EMBL/GenBank/DDBJ whole genome shotgun (WGS) entry which is preliminary data.</text>
</comment>
<dbReference type="RefSeq" id="WP_141789683.1">
    <property type="nucleotide sequence ID" value="NZ_BAAAKX010000011.1"/>
</dbReference>
<evidence type="ECO:0000313" key="3">
    <source>
        <dbReference type="EMBL" id="TQL61966.1"/>
    </source>
</evidence>
<dbReference type="AlphaFoldDB" id="A0A542ZNU6"/>
<dbReference type="SUPFAM" id="SSF53800">
    <property type="entry name" value="Chelatase"/>
    <property type="match status" value="1"/>
</dbReference>
<reference evidence="3 4" key="1">
    <citation type="submission" date="2019-06" db="EMBL/GenBank/DDBJ databases">
        <title>Sequencing the genomes of 1000 actinobacteria strains.</title>
        <authorList>
            <person name="Klenk H.-P."/>
        </authorList>
    </citation>
    <scope>NUCLEOTIDE SEQUENCE [LARGE SCALE GENOMIC DNA]</scope>
    <source>
        <strain evidence="3 4">DSM 18082</strain>
    </source>
</reference>
<dbReference type="PANTHER" id="PTHR33542:SF5">
    <property type="entry name" value="FERROCHELATASE CHE1"/>
    <property type="match status" value="1"/>
</dbReference>
<organism evidence="3 4">
    <name type="scientific">Oryzihumus leptocrescens</name>
    <dbReference type="NCBI Taxonomy" id="297536"/>
    <lineage>
        <taxon>Bacteria</taxon>
        <taxon>Bacillati</taxon>
        <taxon>Actinomycetota</taxon>
        <taxon>Actinomycetes</taxon>
        <taxon>Micrococcales</taxon>
        <taxon>Intrasporangiaceae</taxon>
        <taxon>Oryzihumus</taxon>
    </lineage>
</organism>
<dbReference type="OrthoDB" id="7345302at2"/>
<accession>A0A542ZNU6</accession>
<dbReference type="Proteomes" id="UP000319514">
    <property type="component" value="Unassembled WGS sequence"/>
</dbReference>
<dbReference type="PANTHER" id="PTHR33542">
    <property type="entry name" value="SIROHYDROCHLORIN FERROCHELATASE, CHLOROPLASTIC"/>
    <property type="match status" value="1"/>
</dbReference>
<dbReference type="GO" id="GO:0046872">
    <property type="term" value="F:metal ion binding"/>
    <property type="evidence" value="ECO:0007669"/>
    <property type="project" value="UniProtKB-KW"/>
</dbReference>
<dbReference type="Gene3D" id="3.40.50.1400">
    <property type="match status" value="2"/>
</dbReference>